<dbReference type="OrthoDB" id="3768082at2759"/>
<accession>A0A9Q9DVG2</accession>
<evidence type="ECO:0000313" key="3">
    <source>
        <dbReference type="Proteomes" id="UP001056012"/>
    </source>
</evidence>
<dbReference type="EMBL" id="CP089278">
    <property type="protein sequence ID" value="USP79401.1"/>
    <property type="molecule type" value="Genomic_DNA"/>
</dbReference>
<gene>
    <name evidence="2" type="ORF">yc1106_06675</name>
</gene>
<keyword evidence="1" id="KW-0732">Signal</keyword>
<dbReference type="Proteomes" id="UP001056012">
    <property type="component" value="Chromosome 5"/>
</dbReference>
<protein>
    <submittedName>
        <fullName evidence="2">Uncharacterized protein</fullName>
    </submittedName>
</protein>
<dbReference type="VEuPathDB" id="FungiDB:yc1106_06675"/>
<feature type="signal peptide" evidence="1">
    <location>
        <begin position="1"/>
        <end position="19"/>
    </location>
</feature>
<evidence type="ECO:0000256" key="1">
    <source>
        <dbReference type="SAM" id="SignalP"/>
    </source>
</evidence>
<keyword evidence="3" id="KW-1185">Reference proteome</keyword>
<proteinExistence type="predicted"/>
<sequence length="196" mass="21501">MYLTSAVVAFATSIIAVSATTIPDGVYTVTRYSNGTQVFTSSENGVSPIVLTAEDSAAAQAANRRDMLSSSTLNTLSKRRTDCWGYQLEEFGIDRAFEALAEQWAGNGQDVCSDEPGKRRYVASLRDQMMVYYCVNEVGKCGNCNRDDVYYAMAQMDSKCRRYEASWFGWPGSFEIVGKARQGDNVCAGGMNGNPF</sequence>
<reference evidence="2" key="1">
    <citation type="submission" date="2021-12" db="EMBL/GenBank/DDBJ databases">
        <title>Curvularia clavata genome.</title>
        <authorList>
            <person name="Cao Y."/>
        </authorList>
    </citation>
    <scope>NUCLEOTIDE SEQUENCE</scope>
    <source>
        <strain evidence="2">Yc1106</strain>
    </source>
</reference>
<name>A0A9Q9DVG2_CURCL</name>
<organism evidence="2 3">
    <name type="scientific">Curvularia clavata</name>
    <dbReference type="NCBI Taxonomy" id="95742"/>
    <lineage>
        <taxon>Eukaryota</taxon>
        <taxon>Fungi</taxon>
        <taxon>Dikarya</taxon>
        <taxon>Ascomycota</taxon>
        <taxon>Pezizomycotina</taxon>
        <taxon>Dothideomycetes</taxon>
        <taxon>Pleosporomycetidae</taxon>
        <taxon>Pleosporales</taxon>
        <taxon>Pleosporineae</taxon>
        <taxon>Pleosporaceae</taxon>
        <taxon>Curvularia</taxon>
    </lineage>
</organism>
<evidence type="ECO:0000313" key="2">
    <source>
        <dbReference type="EMBL" id="USP79401.1"/>
    </source>
</evidence>
<dbReference type="AlphaFoldDB" id="A0A9Q9DVG2"/>
<feature type="chain" id="PRO_5040422833" evidence="1">
    <location>
        <begin position="20"/>
        <end position="196"/>
    </location>
</feature>